<feature type="transmembrane region" description="Helical" evidence="6">
    <location>
        <begin position="278"/>
        <end position="301"/>
    </location>
</feature>
<evidence type="ECO:0000256" key="5">
    <source>
        <dbReference type="ARBA" id="ARBA00023136"/>
    </source>
</evidence>
<keyword evidence="4 6" id="KW-1133">Transmembrane helix</keyword>
<evidence type="ECO:0000256" key="3">
    <source>
        <dbReference type="ARBA" id="ARBA00022692"/>
    </source>
</evidence>
<evidence type="ECO:0000256" key="6">
    <source>
        <dbReference type="SAM" id="Phobius"/>
    </source>
</evidence>
<name>A0A418NWA5_9SPHN</name>
<evidence type="ECO:0000256" key="1">
    <source>
        <dbReference type="ARBA" id="ARBA00004141"/>
    </source>
</evidence>
<dbReference type="SUPFAM" id="SSF103473">
    <property type="entry name" value="MFS general substrate transporter"/>
    <property type="match status" value="1"/>
</dbReference>
<comment type="caution">
    <text evidence="8">The sequence shown here is derived from an EMBL/GenBank/DDBJ whole genome shotgun (WGS) entry which is preliminary data.</text>
</comment>
<evidence type="ECO:0000256" key="2">
    <source>
        <dbReference type="ARBA" id="ARBA00022448"/>
    </source>
</evidence>
<accession>A0A418NWA5</accession>
<gene>
    <name evidence="8" type="ORF">D2V07_01115</name>
</gene>
<feature type="transmembrane region" description="Helical" evidence="6">
    <location>
        <begin position="154"/>
        <end position="180"/>
    </location>
</feature>
<sequence length="437" mass="45220">MTSVQAVHTRQPEPGGETLPAPWKAWVVLIILAVAMAAGNILLGVFSAVQEQAKAELGFSDFQMSLLNGLAVSIPLASFAIPVGLLVDRSVRVRLLFWTAVAWTIGTLLTAFAYSMPLLFVARMLGGVGANISTTIAISLAADLCLPEKRGRSLLLLTIGKYAGAGLAFALGGWLLGYFIDSGGLIGLAPWRSIHLVLGLASLLIVAVLAFLREPARMETRVGPQAPLGEVFRELLSYWRFLVPLFMGQIGVLMADAAATVWAAPVLARSYGVTPQEFAGWMGAVIFGAGILGAIIGGIAADAGHRTGKRGGILIAAIIGSIIALPAVLFPLAPDTTLFGIALFVLLAGGTVTGLVTATALAVLLPNELRGLSIGTFLAVGGLIAFGLAPTLVTLVSGWLGGEDQLPMALALVGGVVSTLGCVGFIIAHRTAPHPIR</sequence>
<dbReference type="InterPro" id="IPR036259">
    <property type="entry name" value="MFS_trans_sf"/>
</dbReference>
<organism evidence="8 9">
    <name type="scientific">Aurantiacibacter zhengii</name>
    <dbReference type="NCBI Taxonomy" id="2307003"/>
    <lineage>
        <taxon>Bacteria</taxon>
        <taxon>Pseudomonadati</taxon>
        <taxon>Pseudomonadota</taxon>
        <taxon>Alphaproteobacteria</taxon>
        <taxon>Sphingomonadales</taxon>
        <taxon>Erythrobacteraceae</taxon>
        <taxon>Aurantiacibacter</taxon>
    </lineage>
</organism>
<feature type="transmembrane region" description="Helical" evidence="6">
    <location>
        <begin position="241"/>
        <end position="266"/>
    </location>
</feature>
<dbReference type="InterPro" id="IPR020846">
    <property type="entry name" value="MFS_dom"/>
</dbReference>
<evidence type="ECO:0000256" key="4">
    <source>
        <dbReference type="ARBA" id="ARBA00022989"/>
    </source>
</evidence>
<dbReference type="PROSITE" id="PS50850">
    <property type="entry name" value="MFS"/>
    <property type="match status" value="1"/>
</dbReference>
<dbReference type="EMBL" id="QXFL01000001">
    <property type="protein sequence ID" value="RIV88907.1"/>
    <property type="molecule type" value="Genomic_DNA"/>
</dbReference>
<feature type="transmembrane region" description="Helical" evidence="6">
    <location>
        <begin position="192"/>
        <end position="212"/>
    </location>
</feature>
<feature type="transmembrane region" description="Helical" evidence="6">
    <location>
        <begin position="406"/>
        <end position="428"/>
    </location>
</feature>
<dbReference type="PANTHER" id="PTHR23505">
    <property type="entry name" value="SPINSTER"/>
    <property type="match status" value="1"/>
</dbReference>
<dbReference type="Pfam" id="PF07690">
    <property type="entry name" value="MFS_1"/>
    <property type="match status" value="1"/>
</dbReference>
<reference evidence="8 9" key="1">
    <citation type="submission" date="2018-08" db="EMBL/GenBank/DDBJ databases">
        <title>Erythrobacter zhengii sp.nov., a bacterium isolated from deep-sea sediment.</title>
        <authorList>
            <person name="Fang C."/>
            <person name="Wu Y.-H."/>
            <person name="Sun C."/>
            <person name="Wang H."/>
            <person name="Cheng H."/>
            <person name="Meng F.-X."/>
            <person name="Wang C.-S."/>
            <person name="Xu X.-W."/>
        </authorList>
    </citation>
    <scope>NUCLEOTIDE SEQUENCE [LARGE SCALE GENOMIC DNA]</scope>
    <source>
        <strain evidence="8 9">V18</strain>
    </source>
</reference>
<keyword evidence="5 6" id="KW-0472">Membrane</keyword>
<dbReference type="RefSeq" id="WP_119584186.1">
    <property type="nucleotide sequence ID" value="NZ_CAWODQ010000001.1"/>
</dbReference>
<evidence type="ECO:0000313" key="8">
    <source>
        <dbReference type="EMBL" id="RIV88907.1"/>
    </source>
</evidence>
<dbReference type="InterPro" id="IPR011701">
    <property type="entry name" value="MFS"/>
</dbReference>
<proteinExistence type="predicted"/>
<feature type="domain" description="Major facilitator superfamily (MFS) profile" evidence="7">
    <location>
        <begin position="28"/>
        <end position="432"/>
    </location>
</feature>
<feature type="transmembrane region" description="Helical" evidence="6">
    <location>
        <begin position="95"/>
        <end position="114"/>
    </location>
</feature>
<comment type="subcellular location">
    <subcellularLocation>
        <location evidence="1">Membrane</location>
        <topology evidence="1">Multi-pass membrane protein</topology>
    </subcellularLocation>
</comment>
<dbReference type="Proteomes" id="UP000286576">
    <property type="component" value="Unassembled WGS sequence"/>
</dbReference>
<evidence type="ECO:0000313" key="9">
    <source>
        <dbReference type="Proteomes" id="UP000286576"/>
    </source>
</evidence>
<dbReference type="PANTHER" id="PTHR23505:SF79">
    <property type="entry name" value="PROTEIN SPINSTER"/>
    <property type="match status" value="1"/>
</dbReference>
<feature type="transmembrane region" description="Helical" evidence="6">
    <location>
        <begin position="313"/>
        <end position="333"/>
    </location>
</feature>
<feature type="transmembrane region" description="Helical" evidence="6">
    <location>
        <begin position="25"/>
        <end position="46"/>
    </location>
</feature>
<evidence type="ECO:0000259" key="7">
    <source>
        <dbReference type="PROSITE" id="PS50850"/>
    </source>
</evidence>
<dbReference type="GO" id="GO:0022857">
    <property type="term" value="F:transmembrane transporter activity"/>
    <property type="evidence" value="ECO:0007669"/>
    <property type="project" value="InterPro"/>
</dbReference>
<feature type="transmembrane region" description="Helical" evidence="6">
    <location>
        <begin position="66"/>
        <end position="88"/>
    </location>
</feature>
<keyword evidence="3 6" id="KW-0812">Transmembrane</keyword>
<dbReference type="Gene3D" id="1.20.1250.20">
    <property type="entry name" value="MFS general substrate transporter like domains"/>
    <property type="match status" value="1"/>
</dbReference>
<dbReference type="OrthoDB" id="7187764at2"/>
<dbReference type="InterPro" id="IPR044770">
    <property type="entry name" value="MFS_spinster-like"/>
</dbReference>
<dbReference type="GO" id="GO:0016020">
    <property type="term" value="C:membrane"/>
    <property type="evidence" value="ECO:0007669"/>
    <property type="project" value="UniProtKB-SubCell"/>
</dbReference>
<protein>
    <submittedName>
        <fullName evidence="8">MFS transporter</fullName>
    </submittedName>
</protein>
<feature type="transmembrane region" description="Helical" evidence="6">
    <location>
        <begin position="377"/>
        <end position="400"/>
    </location>
</feature>
<dbReference type="AlphaFoldDB" id="A0A418NWA5"/>
<keyword evidence="2" id="KW-0813">Transport</keyword>
<feature type="transmembrane region" description="Helical" evidence="6">
    <location>
        <begin position="339"/>
        <end position="365"/>
    </location>
</feature>
<feature type="transmembrane region" description="Helical" evidence="6">
    <location>
        <begin position="120"/>
        <end position="142"/>
    </location>
</feature>
<keyword evidence="9" id="KW-1185">Reference proteome</keyword>